<evidence type="ECO:0000313" key="3">
    <source>
        <dbReference type="Proteomes" id="UP000009047"/>
    </source>
</evidence>
<organism evidence="2 3">
    <name type="scientific">Desulfarculus baarsii (strain ATCC 33931 / DSM 2075 / LMG 7858 / VKM B-1802 / 2st14)</name>
    <dbReference type="NCBI Taxonomy" id="644282"/>
    <lineage>
        <taxon>Bacteria</taxon>
        <taxon>Pseudomonadati</taxon>
        <taxon>Thermodesulfobacteriota</taxon>
        <taxon>Desulfarculia</taxon>
        <taxon>Desulfarculales</taxon>
        <taxon>Desulfarculaceae</taxon>
        <taxon>Desulfarculus</taxon>
    </lineage>
</organism>
<feature type="region of interest" description="Disordered" evidence="1">
    <location>
        <begin position="72"/>
        <end position="111"/>
    </location>
</feature>
<dbReference type="eggNOG" id="ENOG5032Z37">
    <property type="taxonomic scope" value="Bacteria"/>
</dbReference>
<proteinExistence type="predicted"/>
<dbReference type="KEGG" id="dbr:Deba_1935"/>
<dbReference type="AlphaFoldDB" id="E1QL35"/>
<evidence type="ECO:0000313" key="2">
    <source>
        <dbReference type="EMBL" id="ADK85300.1"/>
    </source>
</evidence>
<keyword evidence="3" id="KW-1185">Reference proteome</keyword>
<sequence>MITRNGDVVLIHHKNEPMVYARVEDIVADVKPGWWQITLLFLTVPRSTVTWILREGYIDGDEFTMNGEAMRLERLPRSEARKAPEPEPSPPGAEGGGEKVVSLAARRRDGR</sequence>
<protein>
    <submittedName>
        <fullName evidence="2">Uncharacterized protein</fullName>
    </submittedName>
</protein>
<feature type="compositionally biased region" description="Basic and acidic residues" evidence="1">
    <location>
        <begin position="72"/>
        <end position="85"/>
    </location>
</feature>
<gene>
    <name evidence="2" type="ordered locus">Deba_1935</name>
</gene>
<dbReference type="Proteomes" id="UP000009047">
    <property type="component" value="Chromosome"/>
</dbReference>
<dbReference type="STRING" id="644282.Deba_1935"/>
<accession>E1QL35</accession>
<dbReference type="EMBL" id="CP002085">
    <property type="protein sequence ID" value="ADK85300.1"/>
    <property type="molecule type" value="Genomic_DNA"/>
</dbReference>
<evidence type="ECO:0000256" key="1">
    <source>
        <dbReference type="SAM" id="MobiDB-lite"/>
    </source>
</evidence>
<reference evidence="2 3" key="1">
    <citation type="journal article" date="2010" name="Stand. Genomic Sci.">
        <title>Complete genome sequence of Desulfarculus baarsii type strain (2st14).</title>
        <authorList>
            <person name="Sun H."/>
            <person name="Spring S."/>
            <person name="Lapidus A."/>
            <person name="Davenport K."/>
            <person name="Del Rio T.G."/>
            <person name="Tice H."/>
            <person name="Nolan M."/>
            <person name="Copeland A."/>
            <person name="Cheng J.F."/>
            <person name="Lucas S."/>
            <person name="Tapia R."/>
            <person name="Goodwin L."/>
            <person name="Pitluck S."/>
            <person name="Ivanova N."/>
            <person name="Pagani I."/>
            <person name="Mavromatis K."/>
            <person name="Ovchinnikova G."/>
            <person name="Pati A."/>
            <person name="Chen A."/>
            <person name="Palaniappan K."/>
            <person name="Hauser L."/>
            <person name="Chang Y.J."/>
            <person name="Jeffries C.D."/>
            <person name="Detter J.C."/>
            <person name="Han C."/>
            <person name="Rohde M."/>
            <person name="Brambilla E."/>
            <person name="Goker M."/>
            <person name="Woyke T."/>
            <person name="Bristow J."/>
            <person name="Eisen J.A."/>
            <person name="Markowitz V."/>
            <person name="Hugenholtz P."/>
            <person name="Kyrpides N.C."/>
            <person name="Klenk H.P."/>
            <person name="Land M."/>
        </authorList>
    </citation>
    <scope>NUCLEOTIDE SEQUENCE [LARGE SCALE GENOMIC DNA]</scope>
    <source>
        <strain evidence="3">ATCC 33931 / DSM 2075 / LMG 7858 / VKM B-1802 / 2st14</strain>
    </source>
</reference>
<dbReference type="RefSeq" id="WP_013258741.1">
    <property type="nucleotide sequence ID" value="NC_014365.1"/>
</dbReference>
<dbReference type="HOGENOM" id="CLU_157822_0_0_7"/>
<name>E1QL35_DESB2</name>